<dbReference type="STRING" id="112248.SAMN05444392_12125"/>
<dbReference type="EMBL" id="FQVL01000021">
    <property type="protein sequence ID" value="SHF40427.1"/>
    <property type="molecule type" value="Genomic_DNA"/>
</dbReference>
<evidence type="ECO:0000256" key="3">
    <source>
        <dbReference type="ARBA" id="ARBA00023015"/>
    </source>
</evidence>
<evidence type="ECO:0000256" key="4">
    <source>
        <dbReference type="ARBA" id="ARBA00023159"/>
    </source>
</evidence>
<dbReference type="InterPro" id="IPR011608">
    <property type="entry name" value="PRD"/>
</dbReference>
<dbReference type="InterPro" id="IPR007737">
    <property type="entry name" value="Mga_HTH"/>
</dbReference>
<proteinExistence type="predicted"/>
<dbReference type="AlphaFoldDB" id="A0A1M5BDK7"/>
<keyword evidence="9" id="KW-1185">Reference proteome</keyword>
<evidence type="ECO:0000259" key="6">
    <source>
        <dbReference type="PROSITE" id="PS51099"/>
    </source>
</evidence>
<dbReference type="Pfam" id="PF05043">
    <property type="entry name" value="Mga"/>
    <property type="match status" value="1"/>
</dbReference>
<dbReference type="SUPFAM" id="SSF52794">
    <property type="entry name" value="PTS system IIB component-like"/>
    <property type="match status" value="1"/>
</dbReference>
<evidence type="ECO:0000256" key="1">
    <source>
        <dbReference type="ARBA" id="ARBA00022679"/>
    </source>
</evidence>
<dbReference type="GO" id="GO:0008982">
    <property type="term" value="F:protein-N(PI)-phosphohistidine-sugar phosphotransferase activity"/>
    <property type="evidence" value="ECO:0007669"/>
    <property type="project" value="InterPro"/>
</dbReference>
<dbReference type="PANTHER" id="PTHR30185:SF18">
    <property type="entry name" value="TRANSCRIPTIONAL REGULATOR MTLR"/>
    <property type="match status" value="1"/>
</dbReference>
<dbReference type="InterPro" id="IPR050661">
    <property type="entry name" value="BglG_antiterminators"/>
</dbReference>
<accession>A0A1M5BDK7</accession>
<keyword evidence="2" id="KW-0677">Repeat</keyword>
<keyword evidence="4" id="KW-0010">Activator</keyword>
<keyword evidence="3" id="KW-0805">Transcription regulation</keyword>
<dbReference type="RefSeq" id="WP_073158418.1">
    <property type="nucleotide sequence ID" value="NZ_FQVL01000021.1"/>
</dbReference>
<dbReference type="PROSITE" id="PS51372">
    <property type="entry name" value="PRD_2"/>
    <property type="match status" value="2"/>
</dbReference>
<dbReference type="CDD" id="cd05568">
    <property type="entry name" value="PTS_IIB_bgl_like"/>
    <property type="match status" value="1"/>
</dbReference>
<feature type="domain" description="PTS EIIB type-2" evidence="6">
    <location>
        <begin position="410"/>
        <end position="500"/>
    </location>
</feature>
<reference evidence="8 9" key="1">
    <citation type="submission" date="2016-11" db="EMBL/GenBank/DDBJ databases">
        <authorList>
            <person name="Jaros S."/>
            <person name="Januszkiewicz K."/>
            <person name="Wedrychowicz H."/>
        </authorList>
    </citation>
    <scope>NUCLEOTIDE SEQUENCE [LARGE SCALE GENOMIC DNA]</scope>
    <source>
        <strain evidence="8 9">DSM 44666</strain>
    </source>
</reference>
<evidence type="ECO:0000256" key="5">
    <source>
        <dbReference type="ARBA" id="ARBA00023163"/>
    </source>
</evidence>
<dbReference type="InterPro" id="IPR013011">
    <property type="entry name" value="PTS_EIIB_2"/>
</dbReference>
<dbReference type="InterPro" id="IPR036095">
    <property type="entry name" value="PTS_EIIB-like_sf"/>
</dbReference>
<dbReference type="InterPro" id="IPR036634">
    <property type="entry name" value="PRD_sf"/>
</dbReference>
<keyword evidence="5" id="KW-0804">Transcription</keyword>
<dbReference type="Gene3D" id="1.10.1790.10">
    <property type="entry name" value="PRD domain"/>
    <property type="match status" value="2"/>
</dbReference>
<name>A0A1M5BDK7_9BACL</name>
<evidence type="ECO:0000256" key="2">
    <source>
        <dbReference type="ARBA" id="ARBA00022737"/>
    </source>
</evidence>
<protein>
    <submittedName>
        <fullName evidence="8">Transcriptional antiterminator, BglG family</fullName>
    </submittedName>
</protein>
<evidence type="ECO:0000313" key="8">
    <source>
        <dbReference type="EMBL" id="SHF40427.1"/>
    </source>
</evidence>
<dbReference type="GO" id="GO:0009401">
    <property type="term" value="P:phosphoenolpyruvate-dependent sugar phosphotransferase system"/>
    <property type="evidence" value="ECO:0007669"/>
    <property type="project" value="InterPro"/>
</dbReference>
<dbReference type="SUPFAM" id="SSF63520">
    <property type="entry name" value="PTS-regulatory domain, PRD"/>
    <property type="match status" value="2"/>
</dbReference>
<dbReference type="Gene3D" id="3.40.50.2300">
    <property type="match status" value="1"/>
</dbReference>
<feature type="domain" description="PRD" evidence="7">
    <location>
        <begin position="302"/>
        <end position="407"/>
    </location>
</feature>
<dbReference type="Pfam" id="PF00874">
    <property type="entry name" value="PRD"/>
    <property type="match status" value="2"/>
</dbReference>
<evidence type="ECO:0000259" key="7">
    <source>
        <dbReference type="PROSITE" id="PS51372"/>
    </source>
</evidence>
<feature type="domain" description="PRD" evidence="7">
    <location>
        <begin position="194"/>
        <end position="299"/>
    </location>
</feature>
<dbReference type="GO" id="GO:0006355">
    <property type="term" value="P:regulation of DNA-templated transcription"/>
    <property type="evidence" value="ECO:0007669"/>
    <property type="project" value="InterPro"/>
</dbReference>
<sequence>MYTSPIQQKILLLLLERKMPISLSQLSREFQMGTRELQSHLKSLDEVCAYYDLVLQKKLGSGVMIQGTETSKEQLKKDLFSIESSTYDEDDRVIFLLCAFLESDQPLTIEYLANQFRVAPETISQDLDHLNQWLWNARLKLTSNRENGIEITGEEIDKKLALGSVIAEQMEITELIDLIKEELGNSLSKQLFDQISGERLMIVEHALKDLNQDLSVPFPESAYLALTVHLCLAIERVQSGETITLNATHLEELSLIPEYKIAEKIIHRIEMNLPISFPIDEIGYVTLHLRNGQQQHHPEYDVDLDDLRKRVNQLVDACENRLEFRLSEDDSLIPGLITHLASRLPQIRMKQKISNTLLSKIKEDYWSIFQIVKEEVFWIFHELLIPDEEIGHIVIHLGAAFERLNQQDSFDVIIICPSGVGTSQLLATQIQSQIPQIHVVQTLSAYLVEELSVKNYDFIISTVKIPSLQDDEYIQINPILTDQEAERIREYMGQIPPTIVKIEQPSMLGLYESIHSLLGIVVELMKQFYLSSVPNMGWSNEEVIRQIGHDLISEGFLRDGQSWFEQTLLQLENGLSVYQFKGDEIEQPFFAVYELQESIHKGVDQLIILLTPKDAKKEVQELMLTLESLCQQSGAIEKLATNDPEIIRTYFLQQLHDVCYGKLKRDHE</sequence>
<dbReference type="PROSITE" id="PS51099">
    <property type="entry name" value="PTS_EIIB_TYPE_2"/>
    <property type="match status" value="1"/>
</dbReference>
<keyword evidence="1" id="KW-0808">Transferase</keyword>
<evidence type="ECO:0000313" key="9">
    <source>
        <dbReference type="Proteomes" id="UP000184476"/>
    </source>
</evidence>
<dbReference type="PANTHER" id="PTHR30185">
    <property type="entry name" value="CRYPTIC BETA-GLUCOSIDE BGL OPERON ANTITERMINATOR"/>
    <property type="match status" value="1"/>
</dbReference>
<organism evidence="8 9">
    <name type="scientific">Seinonella peptonophila</name>
    <dbReference type="NCBI Taxonomy" id="112248"/>
    <lineage>
        <taxon>Bacteria</taxon>
        <taxon>Bacillati</taxon>
        <taxon>Bacillota</taxon>
        <taxon>Bacilli</taxon>
        <taxon>Bacillales</taxon>
        <taxon>Thermoactinomycetaceae</taxon>
        <taxon>Seinonella</taxon>
    </lineage>
</organism>
<dbReference type="Proteomes" id="UP000184476">
    <property type="component" value="Unassembled WGS sequence"/>
</dbReference>
<dbReference type="OrthoDB" id="9776005at2"/>
<gene>
    <name evidence="8" type="ORF">SAMN05444392_12125</name>
</gene>